<dbReference type="Pfam" id="PF03466">
    <property type="entry name" value="LysR_substrate"/>
    <property type="match status" value="1"/>
</dbReference>
<dbReference type="Gene3D" id="3.40.190.290">
    <property type="match status" value="1"/>
</dbReference>
<dbReference type="InterPro" id="IPR005119">
    <property type="entry name" value="LysR_subst-bd"/>
</dbReference>
<evidence type="ECO:0000256" key="3">
    <source>
        <dbReference type="ARBA" id="ARBA00023125"/>
    </source>
</evidence>
<dbReference type="Gene3D" id="1.10.10.10">
    <property type="entry name" value="Winged helix-like DNA-binding domain superfamily/Winged helix DNA-binding domain"/>
    <property type="match status" value="1"/>
</dbReference>
<keyword evidence="3" id="KW-0238">DNA-binding</keyword>
<dbReference type="InterPro" id="IPR036390">
    <property type="entry name" value="WH_DNA-bd_sf"/>
</dbReference>
<dbReference type="GO" id="GO:0003700">
    <property type="term" value="F:DNA-binding transcription factor activity"/>
    <property type="evidence" value="ECO:0007669"/>
    <property type="project" value="InterPro"/>
</dbReference>
<comment type="caution">
    <text evidence="6">The sequence shown here is derived from an EMBL/GenBank/DDBJ whole genome shotgun (WGS) entry which is preliminary data.</text>
</comment>
<dbReference type="SUPFAM" id="SSF46785">
    <property type="entry name" value="Winged helix' DNA-binding domain"/>
    <property type="match status" value="1"/>
</dbReference>
<reference evidence="6 7" key="1">
    <citation type="submission" date="2020-07" db="EMBL/GenBank/DDBJ databases">
        <authorList>
            <person name="Li M."/>
        </authorList>
    </citation>
    <scope>NUCLEOTIDE SEQUENCE [LARGE SCALE GENOMIC DNA]</scope>
    <source>
        <strain evidence="6 7">DSM 23284</strain>
    </source>
</reference>
<keyword evidence="4" id="KW-0804">Transcription</keyword>
<name>A0A838XVJ8_9HYPH</name>
<protein>
    <submittedName>
        <fullName evidence="6">LysR family transcriptional regulator</fullName>
    </submittedName>
</protein>
<dbReference type="FunFam" id="1.10.10.10:FF:000001">
    <property type="entry name" value="LysR family transcriptional regulator"/>
    <property type="match status" value="1"/>
</dbReference>
<reference evidence="6 7" key="2">
    <citation type="submission" date="2020-08" db="EMBL/GenBank/DDBJ databases">
        <title>Stappia taiwanensis sp. nov., isolated from a coastal thermal spring.</title>
        <authorList>
            <person name="Kampfer P."/>
        </authorList>
    </citation>
    <scope>NUCLEOTIDE SEQUENCE [LARGE SCALE GENOMIC DNA]</scope>
    <source>
        <strain evidence="6 7">DSM 23284</strain>
    </source>
</reference>
<dbReference type="Pfam" id="PF00126">
    <property type="entry name" value="HTH_1"/>
    <property type="match status" value="1"/>
</dbReference>
<evidence type="ECO:0000256" key="2">
    <source>
        <dbReference type="ARBA" id="ARBA00023015"/>
    </source>
</evidence>
<dbReference type="SUPFAM" id="SSF53850">
    <property type="entry name" value="Periplasmic binding protein-like II"/>
    <property type="match status" value="1"/>
</dbReference>
<evidence type="ECO:0000256" key="4">
    <source>
        <dbReference type="ARBA" id="ARBA00023163"/>
    </source>
</evidence>
<gene>
    <name evidence="6" type="ORF">H1W37_12685</name>
</gene>
<dbReference type="InterPro" id="IPR017724">
    <property type="entry name" value="Tscrpt_reg_LysR"/>
</dbReference>
<dbReference type="PANTHER" id="PTHR30126:SF94">
    <property type="entry name" value="LYSR FAMILY TRANSCRIPTIONAL REGULATOR"/>
    <property type="match status" value="1"/>
</dbReference>
<dbReference type="EMBL" id="JACEON010000011">
    <property type="protein sequence ID" value="MBA4612516.1"/>
    <property type="molecule type" value="Genomic_DNA"/>
</dbReference>
<dbReference type="InterPro" id="IPR036388">
    <property type="entry name" value="WH-like_DNA-bd_sf"/>
</dbReference>
<accession>A0A838XVJ8</accession>
<dbReference type="PANTHER" id="PTHR30126">
    <property type="entry name" value="HTH-TYPE TRANSCRIPTIONAL REGULATOR"/>
    <property type="match status" value="1"/>
</dbReference>
<evidence type="ECO:0000313" key="7">
    <source>
        <dbReference type="Proteomes" id="UP000559404"/>
    </source>
</evidence>
<dbReference type="Proteomes" id="UP000559404">
    <property type="component" value="Unassembled WGS sequence"/>
</dbReference>
<dbReference type="NCBIfam" id="TIGR03339">
    <property type="entry name" value="phn_lysR"/>
    <property type="match status" value="1"/>
</dbReference>
<evidence type="ECO:0000259" key="5">
    <source>
        <dbReference type="PROSITE" id="PS50931"/>
    </source>
</evidence>
<evidence type="ECO:0000256" key="1">
    <source>
        <dbReference type="ARBA" id="ARBA00009437"/>
    </source>
</evidence>
<feature type="domain" description="HTH lysR-type" evidence="5">
    <location>
        <begin position="1"/>
        <end position="58"/>
    </location>
</feature>
<dbReference type="RefSeq" id="WP_181760714.1">
    <property type="nucleotide sequence ID" value="NZ_BMCR01000010.1"/>
</dbReference>
<comment type="similarity">
    <text evidence="1">Belongs to the LysR transcriptional regulatory family.</text>
</comment>
<keyword evidence="2" id="KW-0805">Transcription regulation</keyword>
<dbReference type="AlphaFoldDB" id="A0A838XVJ8"/>
<dbReference type="InterPro" id="IPR000847">
    <property type="entry name" value="LysR_HTH_N"/>
</dbReference>
<dbReference type="PRINTS" id="PR00039">
    <property type="entry name" value="HTHLYSR"/>
</dbReference>
<sequence>MRYVQLRAFHNVAMAGGFSKAADVLGLTQPAVSDQVRKLEEEYDIALFYRNKRQVSLTDTGHRLLEITRRMFDTENQAMEFLSEARDLRTGSLRIIADSALHLLHLLPPFKQRYPGIEISIRSGNTETVLKALGDYAADVGVLGEMIERPGFTARTLGSEPLIAFVARSHPWSQRSGATLAEICSQPLILRENGSKTRQKFEDEVHRRGLPLQIAIEAEGREAVREIVATGLGVGVVSQAEFGHDPRLAIIPILDADMHMEEALLCLSERAQAKLISAFFEIAAESRTDEQPTG</sequence>
<organism evidence="6 7">
    <name type="scientific">Stappia taiwanensis</name>
    <dbReference type="NCBI Taxonomy" id="992267"/>
    <lineage>
        <taxon>Bacteria</taxon>
        <taxon>Pseudomonadati</taxon>
        <taxon>Pseudomonadota</taxon>
        <taxon>Alphaproteobacteria</taxon>
        <taxon>Hyphomicrobiales</taxon>
        <taxon>Stappiaceae</taxon>
        <taxon>Stappia</taxon>
    </lineage>
</organism>
<evidence type="ECO:0000313" key="6">
    <source>
        <dbReference type="EMBL" id="MBA4612516.1"/>
    </source>
</evidence>
<keyword evidence="7" id="KW-1185">Reference proteome</keyword>
<dbReference type="GO" id="GO:0000976">
    <property type="term" value="F:transcription cis-regulatory region binding"/>
    <property type="evidence" value="ECO:0007669"/>
    <property type="project" value="TreeGrafter"/>
</dbReference>
<proteinExistence type="inferred from homology"/>
<dbReference type="CDD" id="cd05466">
    <property type="entry name" value="PBP2_LTTR_substrate"/>
    <property type="match status" value="1"/>
</dbReference>
<dbReference type="PROSITE" id="PS50931">
    <property type="entry name" value="HTH_LYSR"/>
    <property type="match status" value="1"/>
</dbReference>